<dbReference type="InterPro" id="IPR028994">
    <property type="entry name" value="Integrin_alpha_N"/>
</dbReference>
<dbReference type="EMBL" id="UINC01200011">
    <property type="protein sequence ID" value="SVE18704.1"/>
    <property type="molecule type" value="Genomic_DNA"/>
</dbReference>
<name>A0A383BFQ1_9ZZZZ</name>
<dbReference type="AlphaFoldDB" id="A0A383BFQ1"/>
<proteinExistence type="predicted"/>
<dbReference type="Pfam" id="PF14312">
    <property type="entry name" value="FG-GAP_2"/>
    <property type="match status" value="1"/>
</dbReference>
<dbReference type="PANTHER" id="PTHR36220:SF1">
    <property type="entry name" value="GAMMA TUBULIN COMPLEX COMPONENT C-TERMINAL DOMAIN-CONTAINING PROTEIN"/>
    <property type="match status" value="1"/>
</dbReference>
<protein>
    <recommendedName>
        <fullName evidence="3">PKD domain-containing protein</fullName>
    </recommendedName>
</protein>
<evidence type="ECO:0000256" key="1">
    <source>
        <dbReference type="ARBA" id="ARBA00022729"/>
    </source>
</evidence>
<accession>A0A383BFQ1</accession>
<dbReference type="Gene3D" id="2.130.10.130">
    <property type="entry name" value="Integrin alpha, N-terminal"/>
    <property type="match status" value="1"/>
</dbReference>
<reference evidence="2" key="1">
    <citation type="submission" date="2018-05" db="EMBL/GenBank/DDBJ databases">
        <authorList>
            <person name="Lanie J.A."/>
            <person name="Ng W.-L."/>
            <person name="Kazmierczak K.M."/>
            <person name="Andrzejewski T.M."/>
            <person name="Davidsen T.M."/>
            <person name="Wayne K.J."/>
            <person name="Tettelin H."/>
            <person name="Glass J.I."/>
            <person name="Rusch D."/>
            <person name="Podicherti R."/>
            <person name="Tsui H.-C.T."/>
            <person name="Winkler M.E."/>
        </authorList>
    </citation>
    <scope>NUCLEOTIDE SEQUENCE</scope>
</reference>
<evidence type="ECO:0000313" key="2">
    <source>
        <dbReference type="EMBL" id="SVE18704.1"/>
    </source>
</evidence>
<dbReference type="InterPro" id="IPR013517">
    <property type="entry name" value="FG-GAP"/>
</dbReference>
<keyword evidence="1" id="KW-0732">Signal</keyword>
<dbReference type="PANTHER" id="PTHR36220">
    <property type="entry name" value="UNNAMED PRODUCT"/>
    <property type="match status" value="1"/>
</dbReference>
<dbReference type="InterPro" id="IPR011043">
    <property type="entry name" value="Gal_Oxase/kelch_b-propeller"/>
</dbReference>
<sequence length="246" mass="25497">TASDAGHVRVYEYSNSSWTQLGSDIDGEAAGDQSGWSVSMNTAGDRVAIGAYRNDGTGSQAGHVRVYEYSNSSWTQLGSDIDGEAADDNSGNSVSMNSAGDRVAIGAHNNERTGSQAGHVRVYEYSNNSWTQLGSDIDGEATDDNSGISVSVNSAGDRVAIGAYRNDGTASNAGHVRVYEYSSSSWSQLGSDIDGEAAGDYSGISVSVNSAGDRVAIGATSNDGTGNNAGHVRVYEYSNSSWSQLG</sequence>
<organism evidence="2">
    <name type="scientific">marine metagenome</name>
    <dbReference type="NCBI Taxonomy" id="408172"/>
    <lineage>
        <taxon>unclassified sequences</taxon>
        <taxon>metagenomes</taxon>
        <taxon>ecological metagenomes</taxon>
    </lineage>
</organism>
<evidence type="ECO:0008006" key="3">
    <source>
        <dbReference type="Google" id="ProtNLM"/>
    </source>
</evidence>
<feature type="non-terminal residue" evidence="2">
    <location>
        <position position="246"/>
    </location>
</feature>
<feature type="non-terminal residue" evidence="2">
    <location>
        <position position="1"/>
    </location>
</feature>
<gene>
    <name evidence="2" type="ORF">METZ01_LOCUS471558</name>
</gene>
<dbReference type="SUPFAM" id="SSF50965">
    <property type="entry name" value="Galactose oxidase, central domain"/>
    <property type="match status" value="1"/>
</dbReference>